<sequence>MTLSGMRIASLLAALGSGMSPVHALEAGASAPGATWTFASHKPLTQAAGADPETPANRRPSQAGQALEARGGDLRPASVGGAQRLVAPPGASPSPGAAGLELVLRPADGRVSQAMRRYAERHGWQLAWEIERDFPIEYPATFRGDFLGIVEQIVRSLQNTDAPIRVKVYDANRVLRVVHATQ</sequence>
<feature type="chain" id="PRO_5016599308" evidence="2">
    <location>
        <begin position="25"/>
        <end position="182"/>
    </location>
</feature>
<dbReference type="Proteomes" id="UP000254573">
    <property type="component" value="Unassembled WGS sequence"/>
</dbReference>
<organism evidence="4 5">
    <name type="scientific">Pandoraea pnomenusa</name>
    <dbReference type="NCBI Taxonomy" id="93220"/>
    <lineage>
        <taxon>Bacteria</taxon>
        <taxon>Pseudomonadati</taxon>
        <taxon>Pseudomonadota</taxon>
        <taxon>Betaproteobacteria</taxon>
        <taxon>Burkholderiales</taxon>
        <taxon>Burkholderiaceae</taxon>
        <taxon>Pandoraea</taxon>
    </lineage>
</organism>
<evidence type="ECO:0000256" key="2">
    <source>
        <dbReference type="SAM" id="SignalP"/>
    </source>
</evidence>
<evidence type="ECO:0000259" key="3">
    <source>
        <dbReference type="Pfam" id="PF10671"/>
    </source>
</evidence>
<dbReference type="EMBL" id="UGSG01000001">
    <property type="protein sequence ID" value="SUA79076.1"/>
    <property type="molecule type" value="Genomic_DNA"/>
</dbReference>
<dbReference type="OrthoDB" id="5791855at2"/>
<evidence type="ECO:0000256" key="1">
    <source>
        <dbReference type="SAM" id="MobiDB-lite"/>
    </source>
</evidence>
<dbReference type="Pfam" id="PF10671">
    <property type="entry name" value="TcpQ"/>
    <property type="match status" value="1"/>
</dbReference>
<keyword evidence="2" id="KW-0732">Signal</keyword>
<dbReference type="RefSeq" id="WP_080738805.1">
    <property type="nucleotide sequence ID" value="NZ_CP007506.3"/>
</dbReference>
<dbReference type="Gene3D" id="3.55.50.70">
    <property type="match status" value="1"/>
</dbReference>
<dbReference type="STRING" id="93220.A6P55_12455"/>
<evidence type="ECO:0000313" key="5">
    <source>
        <dbReference type="Proteomes" id="UP000254573"/>
    </source>
</evidence>
<reference evidence="4 5" key="1">
    <citation type="submission" date="2018-06" db="EMBL/GenBank/DDBJ databases">
        <authorList>
            <consortium name="Pathogen Informatics"/>
            <person name="Doyle S."/>
        </authorList>
    </citation>
    <scope>NUCLEOTIDE SEQUENCE [LARGE SCALE GENOMIC DNA]</scope>
    <source>
        <strain evidence="4 5">NCTC13160</strain>
    </source>
</reference>
<feature type="domain" description="Toxin co-regulated pilus biosynthesis protein Q C-terminal" evidence="3">
    <location>
        <begin position="105"/>
        <end position="178"/>
    </location>
</feature>
<name>A0A378YPJ8_9BURK</name>
<feature type="region of interest" description="Disordered" evidence="1">
    <location>
        <begin position="46"/>
        <end position="93"/>
    </location>
</feature>
<feature type="signal peptide" evidence="2">
    <location>
        <begin position="1"/>
        <end position="24"/>
    </location>
</feature>
<protein>
    <submittedName>
        <fullName evidence="4">Toxin co-regulated pilus biosynthesis protein Q</fullName>
    </submittedName>
</protein>
<dbReference type="AlphaFoldDB" id="A0A378YPJ8"/>
<dbReference type="InterPro" id="IPR018927">
    <property type="entry name" value="Pilus_synth_Q_C"/>
</dbReference>
<evidence type="ECO:0000313" key="4">
    <source>
        <dbReference type="EMBL" id="SUA79076.1"/>
    </source>
</evidence>
<proteinExistence type="predicted"/>
<accession>A0A378YPJ8</accession>
<gene>
    <name evidence="4" type="ORF">NCTC13160_03025</name>
</gene>